<dbReference type="AlphaFoldDB" id="A0A1I7RQI0"/>
<sequence length="460" mass="52545">MYALLMSPDFINKKQLPMWLQLAGLALLSVLGTSLVPPRFFKPDDEGEIYAVIAVGSHQMINYRHQADGCHTYHVLRNHGVKEENIIVMMVDDIASNPENPFPGKVFNHRNLTTDVYAGCKIDYRSWNVSSQNFMNVMTGVETHIGPVLRSTEKDKVFVFYADHGGYGHVQFPDIDFNVQDLNNTLAKMTEKRMYKELVLYVSACYSGSLVENVVPLYENVYAVTAANNNERSWAEYCDNKSGICLSDEFTSAFLEFSDANDLHNSSLEEQYQAVKKRVYCSHVMQYGNKKIAGEEIAEFLGEEKAPLVDAGPYHGEHECERHPDDGVRITDPTLHYMRTKLLRLKKNNDAEKAAKMRAEIGELLERRQLVDKDIQSFVEKVATTDELKELLAKFKPITDFECHHKVLRYFSRNCYSLAKNPYLGKSMYKIVNLCHAMSAEEIIGHLKSHFQEKRNVSVL</sequence>
<dbReference type="InterPro" id="IPR001096">
    <property type="entry name" value="Peptidase_C13"/>
</dbReference>
<dbReference type="PIRSF" id="PIRSF019663">
    <property type="entry name" value="Legumain"/>
    <property type="match status" value="1"/>
</dbReference>
<dbReference type="InterPro" id="IPR046427">
    <property type="entry name" value="Legumain_prodom_sf"/>
</dbReference>
<dbReference type="PANTHER" id="PTHR12000">
    <property type="entry name" value="HEMOGLOBINASE FAMILY MEMBER"/>
    <property type="match status" value="1"/>
</dbReference>
<dbReference type="Gene3D" id="1.10.132.130">
    <property type="match status" value="1"/>
</dbReference>
<keyword evidence="4" id="KW-0645">Protease</keyword>
<dbReference type="Gene3D" id="3.40.50.1460">
    <property type="match status" value="1"/>
</dbReference>
<comment type="catalytic activity">
    <reaction evidence="1">
        <text>Hydrolysis of proteins and small molecule substrates at -Asn-|-Xaa- bonds.</text>
        <dbReference type="EC" id="3.4.22.34"/>
    </reaction>
</comment>
<evidence type="ECO:0000256" key="1">
    <source>
        <dbReference type="ARBA" id="ARBA00000810"/>
    </source>
</evidence>
<evidence type="ECO:0000256" key="4">
    <source>
        <dbReference type="ARBA" id="ARBA00022670"/>
    </source>
</evidence>
<feature type="active site" evidence="8">
    <location>
        <position position="164"/>
    </location>
</feature>
<dbReference type="EC" id="3.4.22.34" evidence="3"/>
<evidence type="ECO:0000259" key="9">
    <source>
        <dbReference type="Pfam" id="PF20985"/>
    </source>
</evidence>
<evidence type="ECO:0000256" key="7">
    <source>
        <dbReference type="ARBA" id="ARBA00022807"/>
    </source>
</evidence>
<dbReference type="GO" id="GO:0051603">
    <property type="term" value="P:proteolysis involved in protein catabolic process"/>
    <property type="evidence" value="ECO:0007669"/>
    <property type="project" value="TreeGrafter"/>
</dbReference>
<keyword evidence="5" id="KW-0732">Signal</keyword>
<accession>A0A1I7RQI0</accession>
<dbReference type="Proteomes" id="UP000095284">
    <property type="component" value="Unplaced"/>
</dbReference>
<protein>
    <recommendedName>
        <fullName evidence="3">legumain</fullName>
        <ecNumber evidence="3">3.4.22.34</ecNumber>
    </recommendedName>
</protein>
<keyword evidence="7" id="KW-0788">Thiol protease</keyword>
<dbReference type="GO" id="GO:0005773">
    <property type="term" value="C:vacuole"/>
    <property type="evidence" value="ECO:0007669"/>
    <property type="project" value="GOC"/>
</dbReference>
<reference evidence="11" key="1">
    <citation type="submission" date="2016-11" db="UniProtKB">
        <authorList>
            <consortium name="WormBaseParasite"/>
        </authorList>
    </citation>
    <scope>IDENTIFICATION</scope>
</reference>
<evidence type="ECO:0000256" key="5">
    <source>
        <dbReference type="ARBA" id="ARBA00022729"/>
    </source>
</evidence>
<name>A0A1I7RQI0_BURXY</name>
<evidence type="ECO:0000256" key="2">
    <source>
        <dbReference type="ARBA" id="ARBA00009941"/>
    </source>
</evidence>
<dbReference type="WBParaSite" id="BXY_0297400.1">
    <property type="protein sequence ID" value="BXY_0297400.1"/>
    <property type="gene ID" value="BXY_0297400"/>
</dbReference>
<dbReference type="GO" id="GO:0006624">
    <property type="term" value="P:vacuolar protein processing"/>
    <property type="evidence" value="ECO:0007669"/>
    <property type="project" value="TreeGrafter"/>
</dbReference>
<evidence type="ECO:0000256" key="6">
    <source>
        <dbReference type="ARBA" id="ARBA00022801"/>
    </source>
</evidence>
<dbReference type="InterPro" id="IPR048501">
    <property type="entry name" value="Legum_prodom"/>
</dbReference>
<proteinExistence type="inferred from homology"/>
<evidence type="ECO:0000313" key="11">
    <source>
        <dbReference type="WBParaSite" id="BXY_0297400.1"/>
    </source>
</evidence>
<dbReference type="Pfam" id="PF01650">
    <property type="entry name" value="Peptidase_C13"/>
    <property type="match status" value="1"/>
</dbReference>
<keyword evidence="6" id="KW-0378">Hydrolase</keyword>
<feature type="active site" description="Nucleophile" evidence="8">
    <location>
        <position position="205"/>
    </location>
</feature>
<organism evidence="10 11">
    <name type="scientific">Bursaphelenchus xylophilus</name>
    <name type="common">Pinewood nematode worm</name>
    <name type="synonym">Aphelenchoides xylophilus</name>
    <dbReference type="NCBI Taxonomy" id="6326"/>
    <lineage>
        <taxon>Eukaryota</taxon>
        <taxon>Metazoa</taxon>
        <taxon>Ecdysozoa</taxon>
        <taxon>Nematoda</taxon>
        <taxon>Chromadorea</taxon>
        <taxon>Rhabditida</taxon>
        <taxon>Tylenchina</taxon>
        <taxon>Tylenchomorpha</taxon>
        <taxon>Aphelenchoidea</taxon>
        <taxon>Aphelenchoididae</taxon>
        <taxon>Bursaphelenchus</taxon>
    </lineage>
</organism>
<evidence type="ECO:0000256" key="8">
    <source>
        <dbReference type="PIRSR" id="PIRSR019663-1"/>
    </source>
</evidence>
<dbReference type="PANTHER" id="PTHR12000:SF42">
    <property type="entry name" value="LEGUMAIN"/>
    <property type="match status" value="1"/>
</dbReference>
<dbReference type="PRINTS" id="PR00776">
    <property type="entry name" value="HEMOGLOBNASE"/>
</dbReference>
<dbReference type="eggNOG" id="KOG1348">
    <property type="taxonomic scope" value="Eukaryota"/>
</dbReference>
<dbReference type="Pfam" id="PF20985">
    <property type="entry name" value="Legum_prodom"/>
    <property type="match status" value="1"/>
</dbReference>
<dbReference type="GO" id="GO:0004197">
    <property type="term" value="F:cysteine-type endopeptidase activity"/>
    <property type="evidence" value="ECO:0007669"/>
    <property type="project" value="UniProtKB-EC"/>
</dbReference>
<dbReference type="CDD" id="cd21115">
    <property type="entry name" value="legumain_C"/>
    <property type="match status" value="1"/>
</dbReference>
<dbReference type="FunFam" id="3.40.50.1460:FF:000006">
    <property type="entry name" value="Legumain"/>
    <property type="match status" value="1"/>
</dbReference>
<evidence type="ECO:0000256" key="3">
    <source>
        <dbReference type="ARBA" id="ARBA00012628"/>
    </source>
</evidence>
<comment type="similarity">
    <text evidence="2">Belongs to the peptidase C13 family.</text>
</comment>
<feature type="domain" description="Legumain prodomain" evidence="9">
    <location>
        <begin position="360"/>
        <end position="443"/>
    </location>
</feature>
<evidence type="ECO:0000313" key="10">
    <source>
        <dbReference type="Proteomes" id="UP000095284"/>
    </source>
</evidence>